<dbReference type="EMBL" id="VBRC01000011">
    <property type="protein sequence ID" value="TLK24179.1"/>
    <property type="molecule type" value="Genomic_DNA"/>
</dbReference>
<dbReference type="SUPFAM" id="SSF52980">
    <property type="entry name" value="Restriction endonuclease-like"/>
    <property type="match status" value="1"/>
</dbReference>
<evidence type="ECO:0000313" key="3">
    <source>
        <dbReference type="EMBL" id="TLK24179.1"/>
    </source>
</evidence>
<dbReference type="InterPro" id="IPR012296">
    <property type="entry name" value="Nuclease_put_TT1808"/>
</dbReference>
<proteinExistence type="predicted"/>
<feature type="domain" description="Putative restriction endonuclease" evidence="1">
    <location>
        <begin position="19"/>
        <end position="185"/>
    </location>
</feature>
<dbReference type="Proteomes" id="UP000536909">
    <property type="component" value="Unassembled WGS sequence"/>
</dbReference>
<dbReference type="Gene3D" id="3.90.1570.10">
    <property type="entry name" value="tt1808, chain A"/>
    <property type="match status" value="1"/>
</dbReference>
<reference evidence="3 4" key="1">
    <citation type="submission" date="2019-04" db="EMBL/GenBank/DDBJ databases">
        <title>Deinococcus metalilatus MA1002 mutant No.5.</title>
        <authorList>
            <person name="Park W."/>
            <person name="Park C."/>
        </authorList>
    </citation>
    <scope>NUCLEOTIDE SEQUENCE [LARGE SCALE GENOMIC DNA]</scope>
    <source>
        <strain evidence="3 4">MA1002-m5</strain>
    </source>
</reference>
<keyword evidence="3" id="KW-0540">Nuclease</keyword>
<accession>A0AAJ5F1H3</accession>
<dbReference type="Pfam" id="PF05685">
    <property type="entry name" value="Uma2"/>
    <property type="match status" value="1"/>
</dbReference>
<gene>
    <name evidence="3" type="ORF">FCS05_15075</name>
    <name evidence="2" type="ORF">HNQ10_003581</name>
</gene>
<dbReference type="PANTHER" id="PTHR36558">
    <property type="entry name" value="GLR1098 PROTEIN"/>
    <property type="match status" value="1"/>
</dbReference>
<dbReference type="InterPro" id="IPR011335">
    <property type="entry name" value="Restrct_endonuc-II-like"/>
</dbReference>
<dbReference type="GO" id="GO:0004519">
    <property type="term" value="F:endonuclease activity"/>
    <property type="evidence" value="ECO:0007669"/>
    <property type="project" value="UniProtKB-KW"/>
</dbReference>
<evidence type="ECO:0000313" key="2">
    <source>
        <dbReference type="EMBL" id="MBB5296728.1"/>
    </source>
</evidence>
<reference evidence="2 5" key="2">
    <citation type="submission" date="2020-08" db="EMBL/GenBank/DDBJ databases">
        <title>Genomic Encyclopedia of Type Strains, Phase IV (KMG-IV): sequencing the most valuable type-strain genomes for metagenomic binning, comparative biology and taxonomic classification.</title>
        <authorList>
            <person name="Goeker M."/>
        </authorList>
    </citation>
    <scope>NUCLEOTIDE SEQUENCE [LARGE SCALE GENOMIC DNA]</scope>
    <source>
        <strain evidence="2 5">DSM 105434</strain>
    </source>
</reference>
<keyword evidence="3" id="KW-0378">Hydrolase</keyword>
<sequence length="201" mass="22157">MSGPAPNFWEHAQEMTEEEYLRTEPDSPIKREFVDGYAYPLHGPTLAQAGASSGHGEITLNIGAALLRPAREAGCHVYTSDMRVNATNPTGKRVYYYPDVVVTCEPMPRDATFSREPCLLVEVLSPRTGHMDRNDKLWAYTSLPSLQTYLIVDATRRFVRVIQRTAGGWEEVELAGGGTIPVPCLDTTLTLGEVYAGVLDP</sequence>
<evidence type="ECO:0000313" key="4">
    <source>
        <dbReference type="Proteomes" id="UP000308000"/>
    </source>
</evidence>
<dbReference type="AlphaFoldDB" id="A0AAJ5F1H3"/>
<keyword evidence="5" id="KW-1185">Reference proteome</keyword>
<dbReference type="CDD" id="cd06260">
    <property type="entry name" value="DUF820-like"/>
    <property type="match status" value="1"/>
</dbReference>
<name>A0AAJ5F1H3_9DEIO</name>
<dbReference type="RefSeq" id="WP_129119509.1">
    <property type="nucleotide sequence ID" value="NZ_BSUI01000001.1"/>
</dbReference>
<protein>
    <submittedName>
        <fullName evidence="3">Uma2 family endonuclease</fullName>
    </submittedName>
</protein>
<evidence type="ECO:0000259" key="1">
    <source>
        <dbReference type="Pfam" id="PF05685"/>
    </source>
</evidence>
<comment type="caution">
    <text evidence="3">The sequence shown here is derived from an EMBL/GenBank/DDBJ whole genome shotgun (WGS) entry which is preliminary data.</text>
</comment>
<dbReference type="Proteomes" id="UP000308000">
    <property type="component" value="Unassembled WGS sequence"/>
</dbReference>
<evidence type="ECO:0000313" key="5">
    <source>
        <dbReference type="Proteomes" id="UP000536909"/>
    </source>
</evidence>
<keyword evidence="3" id="KW-0255">Endonuclease</keyword>
<dbReference type="EMBL" id="JACHFV010000013">
    <property type="protein sequence ID" value="MBB5296728.1"/>
    <property type="molecule type" value="Genomic_DNA"/>
</dbReference>
<dbReference type="PANTHER" id="PTHR36558:SF1">
    <property type="entry name" value="RESTRICTION ENDONUCLEASE DOMAIN-CONTAINING PROTEIN-RELATED"/>
    <property type="match status" value="1"/>
</dbReference>
<organism evidence="3 4">
    <name type="scientific">Deinococcus metallilatus</name>
    <dbReference type="NCBI Taxonomy" id="1211322"/>
    <lineage>
        <taxon>Bacteria</taxon>
        <taxon>Thermotogati</taxon>
        <taxon>Deinococcota</taxon>
        <taxon>Deinococci</taxon>
        <taxon>Deinococcales</taxon>
        <taxon>Deinococcaceae</taxon>
        <taxon>Deinococcus</taxon>
    </lineage>
</organism>
<dbReference type="InterPro" id="IPR008538">
    <property type="entry name" value="Uma2"/>
</dbReference>